<evidence type="ECO:0000256" key="3">
    <source>
        <dbReference type="SAM" id="Phobius"/>
    </source>
</evidence>
<organism evidence="5 6">
    <name type="scientific">Fusarium piperis</name>
    <dbReference type="NCBI Taxonomy" id="1435070"/>
    <lineage>
        <taxon>Eukaryota</taxon>
        <taxon>Fungi</taxon>
        <taxon>Dikarya</taxon>
        <taxon>Ascomycota</taxon>
        <taxon>Pezizomycotina</taxon>
        <taxon>Sordariomycetes</taxon>
        <taxon>Hypocreomycetidae</taxon>
        <taxon>Hypocreales</taxon>
        <taxon>Nectriaceae</taxon>
        <taxon>Fusarium</taxon>
        <taxon>Fusarium solani species complex</taxon>
    </lineage>
</organism>
<dbReference type="PROSITE" id="PS50097">
    <property type="entry name" value="BTB"/>
    <property type="match status" value="1"/>
</dbReference>
<keyword evidence="6" id="KW-1185">Reference proteome</keyword>
<dbReference type="SMART" id="SM00225">
    <property type="entry name" value="BTB"/>
    <property type="match status" value="1"/>
</dbReference>
<proteinExistence type="predicted"/>
<dbReference type="PANTHER" id="PTHR47843">
    <property type="entry name" value="BTB DOMAIN-CONTAINING PROTEIN-RELATED"/>
    <property type="match status" value="1"/>
</dbReference>
<dbReference type="AlphaFoldDB" id="A0A9W8WMY8"/>
<protein>
    <recommendedName>
        <fullName evidence="4">BTB domain-containing protein</fullName>
    </recommendedName>
</protein>
<comment type="caution">
    <text evidence="5">The sequence shown here is derived from an EMBL/GenBank/DDBJ whole genome shotgun (WGS) entry which is preliminary data.</text>
</comment>
<feature type="region of interest" description="Disordered" evidence="2">
    <location>
        <begin position="395"/>
        <end position="415"/>
    </location>
</feature>
<feature type="domain" description="BTB" evidence="4">
    <location>
        <begin position="21"/>
        <end position="88"/>
    </location>
</feature>
<gene>
    <name evidence="5" type="ORF">N0V84_000630</name>
</gene>
<dbReference type="SUPFAM" id="SSF54695">
    <property type="entry name" value="POZ domain"/>
    <property type="match status" value="1"/>
</dbReference>
<dbReference type="InterPro" id="IPR011333">
    <property type="entry name" value="SKP1/BTB/POZ_sf"/>
</dbReference>
<reference evidence="5" key="1">
    <citation type="submission" date="2022-10" db="EMBL/GenBank/DDBJ databases">
        <title>Tapping the CABI collections for fungal endophytes: first genome assemblies for Collariella, Neodidymelliopsis, Ascochyta clinopodiicola, Didymella pomorum, Didymosphaeria variabile, Neocosmospora piperis and Neocucurbitaria cava.</title>
        <authorList>
            <person name="Hill R."/>
        </authorList>
    </citation>
    <scope>NUCLEOTIDE SEQUENCE</scope>
    <source>
        <strain evidence="5">IMI 366586</strain>
    </source>
</reference>
<name>A0A9W8WMY8_9HYPO</name>
<feature type="coiled-coil region" evidence="1">
    <location>
        <begin position="252"/>
        <end position="300"/>
    </location>
</feature>
<evidence type="ECO:0000313" key="6">
    <source>
        <dbReference type="Proteomes" id="UP001140502"/>
    </source>
</evidence>
<keyword evidence="1" id="KW-0175">Coiled coil</keyword>
<dbReference type="InterPro" id="IPR000210">
    <property type="entry name" value="BTB/POZ_dom"/>
</dbReference>
<evidence type="ECO:0000313" key="5">
    <source>
        <dbReference type="EMBL" id="KAJ4328843.1"/>
    </source>
</evidence>
<dbReference type="Proteomes" id="UP001140502">
    <property type="component" value="Unassembled WGS sequence"/>
</dbReference>
<accession>A0A9W8WMY8</accession>
<dbReference type="OrthoDB" id="1022638at2759"/>
<sequence length="510" mass="56592">MPPPAVNNGMLSELLQTGKFSDCTIVCEGKEFKLHKVVVCAQSPVITAALEKASKESQTSSLAITSFNLVTVECMVDFLYHEDYVINGDALHKANTTMWTHPPNTQVNGVGSRMPATPPPSFPPPMAMVRDIILCHVEVNAIGHHYKLPKLCDRANQYLEAILFDDKFPMEIFPDLAIVAYKSSEDPKLHDMVSSFALGRINTLAKTPGFEKVNTLPNFSFNLLQKTAAKLETNMNQLVEIRGQRLRDQQSIERFEDEFSSLKQQLEAISAGRDLVIKKNAELTTERDHARRVLDEEMKQKEAAVSGRKRAKQDYETERTRAAALLSSRDSLQQALDAEKRKYTTLSSQRSTLQQQVQDLTSQHNSLTAQQNTARDEVAALRTKMVNLLDTLMAEKSPTPDANPTPTQPPAPVMAPPEKSSTFLKVIAFFDLLVKLAAAGALFGILVTLLRISSHLGDITSGDTNMVVRIEQRIDSTPIRVRASQESTAGDFKIALTNSFSNPVHFKVED</sequence>
<dbReference type="CDD" id="cd18186">
    <property type="entry name" value="BTB_POZ_ZBTB_KLHL-like"/>
    <property type="match status" value="1"/>
</dbReference>
<evidence type="ECO:0000256" key="2">
    <source>
        <dbReference type="SAM" id="MobiDB-lite"/>
    </source>
</evidence>
<keyword evidence="3" id="KW-0812">Transmembrane</keyword>
<keyword evidence="3" id="KW-0472">Membrane</keyword>
<keyword evidence="3" id="KW-1133">Transmembrane helix</keyword>
<evidence type="ECO:0000256" key="1">
    <source>
        <dbReference type="SAM" id="Coils"/>
    </source>
</evidence>
<dbReference type="Gene3D" id="3.30.710.10">
    <property type="entry name" value="Potassium Channel Kv1.1, Chain A"/>
    <property type="match status" value="1"/>
</dbReference>
<feature type="transmembrane region" description="Helical" evidence="3">
    <location>
        <begin position="426"/>
        <end position="450"/>
    </location>
</feature>
<dbReference type="Pfam" id="PF00651">
    <property type="entry name" value="BTB"/>
    <property type="match status" value="1"/>
</dbReference>
<evidence type="ECO:0000259" key="4">
    <source>
        <dbReference type="PROSITE" id="PS50097"/>
    </source>
</evidence>
<feature type="compositionally biased region" description="Pro residues" evidence="2">
    <location>
        <begin position="401"/>
        <end position="415"/>
    </location>
</feature>
<dbReference type="EMBL" id="JAPEUR010000006">
    <property type="protein sequence ID" value="KAJ4328843.1"/>
    <property type="molecule type" value="Genomic_DNA"/>
</dbReference>
<feature type="coiled-coil region" evidence="1">
    <location>
        <begin position="329"/>
        <end position="377"/>
    </location>
</feature>
<dbReference type="PANTHER" id="PTHR47843:SF5">
    <property type="entry name" value="BTB_POZ DOMAIN PROTEIN"/>
    <property type="match status" value="1"/>
</dbReference>